<sequence length="168" mass="18585">MSLFDLQDICIVIGSLATLDLPMVVDLIGIYVLKGPYYRSDQIVDRSYDEATVIGTNRMFTCWTGPAPSPMGRFKPITPIWSRVVLKHNSTHKTLSLHSAAPHLSSSPSAAPPSRAAAARCSRDWTCSDHVDEEIPSVENSSALLVQTDEGLVHLVMDRIKEIYHRLP</sequence>
<keyword evidence="1" id="KW-0378">Hydrolase</keyword>
<dbReference type="GO" id="GO:0006508">
    <property type="term" value="P:proteolysis"/>
    <property type="evidence" value="ECO:0007669"/>
    <property type="project" value="UniProtKB-KW"/>
</dbReference>
<keyword evidence="2" id="KW-1185">Reference proteome</keyword>
<proteinExistence type="predicted"/>
<keyword evidence="1" id="KW-0645">Protease</keyword>
<protein>
    <submittedName>
        <fullName evidence="1">Subtilisin-like protease</fullName>
    </submittedName>
</protein>
<organism evidence="1 2">
    <name type="scientific">Dorcoceras hygrometricum</name>
    <dbReference type="NCBI Taxonomy" id="472368"/>
    <lineage>
        <taxon>Eukaryota</taxon>
        <taxon>Viridiplantae</taxon>
        <taxon>Streptophyta</taxon>
        <taxon>Embryophyta</taxon>
        <taxon>Tracheophyta</taxon>
        <taxon>Spermatophyta</taxon>
        <taxon>Magnoliopsida</taxon>
        <taxon>eudicotyledons</taxon>
        <taxon>Gunneridae</taxon>
        <taxon>Pentapetalae</taxon>
        <taxon>asterids</taxon>
        <taxon>lamiids</taxon>
        <taxon>Lamiales</taxon>
        <taxon>Gesneriaceae</taxon>
        <taxon>Didymocarpoideae</taxon>
        <taxon>Trichosporeae</taxon>
        <taxon>Loxocarpinae</taxon>
        <taxon>Dorcoceras</taxon>
    </lineage>
</organism>
<accession>A0A2Z7C0U4</accession>
<reference evidence="1 2" key="1">
    <citation type="journal article" date="2015" name="Proc. Natl. Acad. Sci. U.S.A.">
        <title>The resurrection genome of Boea hygrometrica: A blueprint for survival of dehydration.</title>
        <authorList>
            <person name="Xiao L."/>
            <person name="Yang G."/>
            <person name="Zhang L."/>
            <person name="Yang X."/>
            <person name="Zhao S."/>
            <person name="Ji Z."/>
            <person name="Zhou Q."/>
            <person name="Hu M."/>
            <person name="Wang Y."/>
            <person name="Chen M."/>
            <person name="Xu Y."/>
            <person name="Jin H."/>
            <person name="Xiao X."/>
            <person name="Hu G."/>
            <person name="Bao F."/>
            <person name="Hu Y."/>
            <person name="Wan P."/>
            <person name="Li L."/>
            <person name="Deng X."/>
            <person name="Kuang T."/>
            <person name="Xiang C."/>
            <person name="Zhu J.K."/>
            <person name="Oliver M.J."/>
            <person name="He Y."/>
        </authorList>
    </citation>
    <scope>NUCLEOTIDE SEQUENCE [LARGE SCALE GENOMIC DNA]</scope>
    <source>
        <strain evidence="2">cv. XS01</strain>
    </source>
</reference>
<evidence type="ECO:0000313" key="2">
    <source>
        <dbReference type="Proteomes" id="UP000250235"/>
    </source>
</evidence>
<dbReference type="EMBL" id="KV000514">
    <property type="protein sequence ID" value="KZV40156.1"/>
    <property type="molecule type" value="Genomic_DNA"/>
</dbReference>
<dbReference type="GO" id="GO:0008233">
    <property type="term" value="F:peptidase activity"/>
    <property type="evidence" value="ECO:0007669"/>
    <property type="project" value="UniProtKB-KW"/>
</dbReference>
<dbReference type="AlphaFoldDB" id="A0A2Z7C0U4"/>
<name>A0A2Z7C0U4_9LAMI</name>
<dbReference type="Proteomes" id="UP000250235">
    <property type="component" value="Unassembled WGS sequence"/>
</dbReference>
<gene>
    <name evidence="1" type="ORF">F511_39731</name>
</gene>
<evidence type="ECO:0000313" key="1">
    <source>
        <dbReference type="EMBL" id="KZV40156.1"/>
    </source>
</evidence>